<keyword evidence="3" id="KW-1185">Reference proteome</keyword>
<evidence type="ECO:0000313" key="2">
    <source>
        <dbReference type="EMBL" id="GIY03002.1"/>
    </source>
</evidence>
<dbReference type="EMBL" id="BPLQ01003766">
    <property type="protein sequence ID" value="GIY03002.1"/>
    <property type="molecule type" value="Genomic_DNA"/>
</dbReference>
<protein>
    <submittedName>
        <fullName evidence="2">Uncharacterized protein</fullName>
    </submittedName>
</protein>
<accession>A0AAV4Q479</accession>
<gene>
    <name evidence="2" type="ORF">CDAR_407731</name>
</gene>
<sequence length="155" mass="17297">MKLKSSKARKGPLCAAHAGHEPLRQHAATSKLEMDAGEEARTLVKNDDSDAFSRIHDPLSTSTPSELMSADEQKLIEFEEWEFSGSIHFEHSLVIVRDEAQWILIPFPTTYLFDARFSAVAVIRTGFSLSPRLEKKCSGFAASSLPFIVDLMLMK</sequence>
<dbReference type="AlphaFoldDB" id="A0AAV4Q479"/>
<comment type="caution">
    <text evidence="2">The sequence shown here is derived from an EMBL/GenBank/DDBJ whole genome shotgun (WGS) entry which is preliminary data.</text>
</comment>
<evidence type="ECO:0000313" key="3">
    <source>
        <dbReference type="Proteomes" id="UP001054837"/>
    </source>
</evidence>
<feature type="compositionally biased region" description="Basic residues" evidence="1">
    <location>
        <begin position="1"/>
        <end position="10"/>
    </location>
</feature>
<feature type="region of interest" description="Disordered" evidence="1">
    <location>
        <begin position="1"/>
        <end position="20"/>
    </location>
</feature>
<name>A0AAV4Q479_9ARAC</name>
<organism evidence="2 3">
    <name type="scientific">Caerostris darwini</name>
    <dbReference type="NCBI Taxonomy" id="1538125"/>
    <lineage>
        <taxon>Eukaryota</taxon>
        <taxon>Metazoa</taxon>
        <taxon>Ecdysozoa</taxon>
        <taxon>Arthropoda</taxon>
        <taxon>Chelicerata</taxon>
        <taxon>Arachnida</taxon>
        <taxon>Araneae</taxon>
        <taxon>Araneomorphae</taxon>
        <taxon>Entelegynae</taxon>
        <taxon>Araneoidea</taxon>
        <taxon>Araneidae</taxon>
        <taxon>Caerostris</taxon>
    </lineage>
</organism>
<dbReference type="Proteomes" id="UP001054837">
    <property type="component" value="Unassembled WGS sequence"/>
</dbReference>
<proteinExistence type="predicted"/>
<reference evidence="2 3" key="1">
    <citation type="submission" date="2021-06" db="EMBL/GenBank/DDBJ databases">
        <title>Caerostris darwini draft genome.</title>
        <authorList>
            <person name="Kono N."/>
            <person name="Arakawa K."/>
        </authorList>
    </citation>
    <scope>NUCLEOTIDE SEQUENCE [LARGE SCALE GENOMIC DNA]</scope>
</reference>
<evidence type="ECO:0000256" key="1">
    <source>
        <dbReference type="SAM" id="MobiDB-lite"/>
    </source>
</evidence>